<keyword evidence="7 9" id="KW-1133">Transmembrane helix</keyword>
<evidence type="ECO:0000256" key="4">
    <source>
        <dbReference type="ARBA" id="ARBA00022475"/>
    </source>
</evidence>
<feature type="transmembrane region" description="Helical" evidence="9">
    <location>
        <begin position="77"/>
        <end position="100"/>
    </location>
</feature>
<dbReference type="CDD" id="cd06261">
    <property type="entry name" value="TM_PBP2"/>
    <property type="match status" value="1"/>
</dbReference>
<sequence>FEDLPVELEEAAVIDGTTIFGAFRRIALPLVGPGLVVTALFSFIFTWNEFMFALLFTRRDVRTLTIIVPSLVGGHEILWGQVAAVGVVAIIPNVLLALLLQRFLVRGLTLGAVKG</sequence>
<reference evidence="11 12" key="1">
    <citation type="journal article" date="2019" name="Nat. Microbiol.">
        <title>Mediterranean grassland soil C-N compound turnover is dependent on rainfall and depth, and is mediated by genomically divergent microorganisms.</title>
        <authorList>
            <person name="Diamond S."/>
            <person name="Andeer P.F."/>
            <person name="Li Z."/>
            <person name="Crits-Christoph A."/>
            <person name="Burstein D."/>
            <person name="Anantharaman K."/>
            <person name="Lane K.R."/>
            <person name="Thomas B.C."/>
            <person name="Pan C."/>
            <person name="Northen T.R."/>
            <person name="Banfield J.F."/>
        </authorList>
    </citation>
    <scope>NUCLEOTIDE SEQUENCE [LARGE SCALE GENOMIC DNA]</scope>
    <source>
        <strain evidence="11">NP_8</strain>
    </source>
</reference>
<dbReference type="InterPro" id="IPR050901">
    <property type="entry name" value="BP-dep_ABC_trans_perm"/>
</dbReference>
<dbReference type="EMBL" id="VBAP01000108">
    <property type="protein sequence ID" value="TMI71533.1"/>
    <property type="molecule type" value="Genomic_DNA"/>
</dbReference>
<comment type="subcellular location">
    <subcellularLocation>
        <location evidence="1 9">Cell membrane</location>
        <topology evidence="1 9">Multi-pass membrane protein</topology>
    </subcellularLocation>
</comment>
<accession>A0A537IJP5</accession>
<feature type="transmembrane region" description="Helical" evidence="9">
    <location>
        <begin position="34"/>
        <end position="57"/>
    </location>
</feature>
<keyword evidence="3 9" id="KW-0813">Transport</keyword>
<dbReference type="InterPro" id="IPR000515">
    <property type="entry name" value="MetI-like"/>
</dbReference>
<evidence type="ECO:0000259" key="10">
    <source>
        <dbReference type="PROSITE" id="PS50928"/>
    </source>
</evidence>
<dbReference type="Proteomes" id="UP000318834">
    <property type="component" value="Unassembled WGS sequence"/>
</dbReference>
<dbReference type="GO" id="GO:0055085">
    <property type="term" value="P:transmembrane transport"/>
    <property type="evidence" value="ECO:0007669"/>
    <property type="project" value="InterPro"/>
</dbReference>
<keyword evidence="5" id="KW-0762">Sugar transport</keyword>
<dbReference type="GO" id="GO:0005886">
    <property type="term" value="C:plasma membrane"/>
    <property type="evidence" value="ECO:0007669"/>
    <property type="project" value="UniProtKB-SubCell"/>
</dbReference>
<evidence type="ECO:0000256" key="1">
    <source>
        <dbReference type="ARBA" id="ARBA00004651"/>
    </source>
</evidence>
<feature type="domain" description="ABC transmembrane type-1" evidence="10">
    <location>
        <begin position="1"/>
        <end position="100"/>
    </location>
</feature>
<dbReference type="Pfam" id="PF00528">
    <property type="entry name" value="BPD_transp_1"/>
    <property type="match status" value="1"/>
</dbReference>
<protein>
    <submittedName>
        <fullName evidence="11">Carbohydrate ABC transporter permease</fullName>
    </submittedName>
</protein>
<dbReference type="PANTHER" id="PTHR32243">
    <property type="entry name" value="MALTOSE TRANSPORT SYSTEM PERMEASE-RELATED"/>
    <property type="match status" value="1"/>
</dbReference>
<keyword evidence="4" id="KW-1003">Cell membrane</keyword>
<comment type="similarity">
    <text evidence="2">Belongs to the binding-protein-dependent transport system permease family. MalFG subfamily.</text>
</comment>
<evidence type="ECO:0000256" key="9">
    <source>
        <dbReference type="RuleBase" id="RU363032"/>
    </source>
</evidence>
<dbReference type="Gene3D" id="1.10.3720.10">
    <property type="entry name" value="MetI-like"/>
    <property type="match status" value="1"/>
</dbReference>
<keyword evidence="6 9" id="KW-0812">Transmembrane</keyword>
<dbReference type="PROSITE" id="PS50928">
    <property type="entry name" value="ABC_TM1"/>
    <property type="match status" value="1"/>
</dbReference>
<evidence type="ECO:0000313" key="11">
    <source>
        <dbReference type="EMBL" id="TMI71533.1"/>
    </source>
</evidence>
<name>A0A537IJP5_9BACT</name>
<organism evidence="11 12">
    <name type="scientific">Candidatus Segetimicrobium genomatis</name>
    <dbReference type="NCBI Taxonomy" id="2569760"/>
    <lineage>
        <taxon>Bacteria</taxon>
        <taxon>Bacillati</taxon>
        <taxon>Candidatus Sysuimicrobiota</taxon>
        <taxon>Candidatus Sysuimicrobiia</taxon>
        <taxon>Candidatus Sysuimicrobiales</taxon>
        <taxon>Candidatus Segetimicrobiaceae</taxon>
        <taxon>Candidatus Segetimicrobium</taxon>
    </lineage>
</organism>
<evidence type="ECO:0000256" key="3">
    <source>
        <dbReference type="ARBA" id="ARBA00022448"/>
    </source>
</evidence>
<dbReference type="InterPro" id="IPR035906">
    <property type="entry name" value="MetI-like_sf"/>
</dbReference>
<evidence type="ECO:0000256" key="2">
    <source>
        <dbReference type="ARBA" id="ARBA00009047"/>
    </source>
</evidence>
<evidence type="ECO:0000256" key="6">
    <source>
        <dbReference type="ARBA" id="ARBA00022692"/>
    </source>
</evidence>
<proteinExistence type="inferred from homology"/>
<gene>
    <name evidence="11" type="ORF">E6H05_12420</name>
</gene>
<evidence type="ECO:0000256" key="5">
    <source>
        <dbReference type="ARBA" id="ARBA00022597"/>
    </source>
</evidence>
<evidence type="ECO:0000256" key="7">
    <source>
        <dbReference type="ARBA" id="ARBA00022989"/>
    </source>
</evidence>
<dbReference type="SUPFAM" id="SSF161098">
    <property type="entry name" value="MetI-like"/>
    <property type="match status" value="1"/>
</dbReference>
<dbReference type="AlphaFoldDB" id="A0A537IJP5"/>
<feature type="non-terminal residue" evidence="11">
    <location>
        <position position="1"/>
    </location>
</feature>
<evidence type="ECO:0000256" key="8">
    <source>
        <dbReference type="ARBA" id="ARBA00023136"/>
    </source>
</evidence>
<dbReference type="PANTHER" id="PTHR32243:SF50">
    <property type="entry name" value="MALTOSE_MALTODEXTRIN TRANSPORT SYSTEM PERMEASE PROTEIN MALG"/>
    <property type="match status" value="1"/>
</dbReference>
<keyword evidence="8 9" id="KW-0472">Membrane</keyword>
<evidence type="ECO:0000313" key="12">
    <source>
        <dbReference type="Proteomes" id="UP000318834"/>
    </source>
</evidence>
<comment type="caution">
    <text evidence="11">The sequence shown here is derived from an EMBL/GenBank/DDBJ whole genome shotgun (WGS) entry which is preliminary data.</text>
</comment>